<proteinExistence type="predicted"/>
<dbReference type="OrthoDB" id="8482020at2"/>
<organism evidence="1 2">
    <name type="scientific">Vibrio scophthalmi</name>
    <dbReference type="NCBI Taxonomy" id="45658"/>
    <lineage>
        <taxon>Bacteria</taxon>
        <taxon>Pseudomonadati</taxon>
        <taxon>Pseudomonadota</taxon>
        <taxon>Gammaproteobacteria</taxon>
        <taxon>Vibrionales</taxon>
        <taxon>Vibrionaceae</taxon>
        <taxon>Vibrio</taxon>
    </lineage>
</organism>
<comment type="caution">
    <text evidence="1">The sequence shown here is derived from an EMBL/GenBank/DDBJ whole genome shotgun (WGS) entry which is preliminary data.</text>
</comment>
<dbReference type="AlphaFoldDB" id="A0A1E3WGT7"/>
<dbReference type="RefSeq" id="WP_069447868.1">
    <property type="nucleotide sequence ID" value="NZ_MDCJ01000007.1"/>
</dbReference>
<gene>
    <name evidence="1" type="ORF">VSF3289_03881</name>
</gene>
<evidence type="ECO:0000313" key="1">
    <source>
        <dbReference type="EMBL" id="ODS04742.1"/>
    </source>
</evidence>
<accession>A0A1E3WGT7</accession>
<evidence type="ECO:0000313" key="2">
    <source>
        <dbReference type="Proteomes" id="UP000095131"/>
    </source>
</evidence>
<reference evidence="1 2" key="1">
    <citation type="submission" date="2016-08" db="EMBL/GenBank/DDBJ databases">
        <title>Genome sequencing of Vibrio scophthalmi strain FP3289, an isolated from Paralichthys olivaceus.</title>
        <authorList>
            <person name="Han H.-J."/>
        </authorList>
    </citation>
    <scope>NUCLEOTIDE SEQUENCE [LARGE SCALE GENOMIC DNA]</scope>
    <source>
        <strain evidence="1 2">FP3289</strain>
    </source>
</reference>
<sequence length="338" mass="38141">MSFVINSCEWDFSGKDANAVSIMLEQFLERVDIANQRSENVYIGAELQSKHVCGNMDLWTFLYDPSMAEIDGSLLGELSAVLDNIECYEDLANWPPNFPEDAFFDDGRDLGLDLAFAHYSNLAKTPMGCITLSLRGTILTKSAHGSISVPLISDEYSHKKFWRKTALSMLRDTPHNLEALSPSMYPNLHFFEGVWGGISNFQGGYPRASHKLKKYLECLDDYGNWVFKAPPPAVHPSDTIESQDGVSPTNELIERRFNGLGLDMAPEKPNVRNDTKCYNARAVNLNYSIKGKEQTIELYCEWHGKLEQHTNRIHIHPPIVPTQGKVLIAIYHQHLPLP</sequence>
<dbReference type="EMBL" id="MDCJ01000007">
    <property type="protein sequence ID" value="ODS04742.1"/>
    <property type="molecule type" value="Genomic_DNA"/>
</dbReference>
<dbReference type="Proteomes" id="UP000095131">
    <property type="component" value="Unassembled WGS sequence"/>
</dbReference>
<name>A0A1E3WGT7_9VIBR</name>
<protein>
    <submittedName>
        <fullName evidence="1">Uncharacterized protein</fullName>
    </submittedName>
</protein>